<dbReference type="PROSITE" id="PS50235">
    <property type="entry name" value="USP_3"/>
    <property type="match status" value="1"/>
</dbReference>
<keyword evidence="1" id="KW-0833">Ubl conjugation pathway</keyword>
<evidence type="ECO:0000313" key="4">
    <source>
        <dbReference type="EMBL" id="KAK2949597.1"/>
    </source>
</evidence>
<dbReference type="InterPro" id="IPR018200">
    <property type="entry name" value="USP_CS"/>
</dbReference>
<dbReference type="Proteomes" id="UP001281761">
    <property type="component" value="Unassembled WGS sequence"/>
</dbReference>
<feature type="compositionally biased region" description="Polar residues" evidence="2">
    <location>
        <begin position="72"/>
        <end position="101"/>
    </location>
</feature>
<feature type="compositionally biased region" description="Basic and acidic residues" evidence="2">
    <location>
        <begin position="107"/>
        <end position="118"/>
    </location>
</feature>
<dbReference type="EC" id="3.4.19.12" evidence="1"/>
<evidence type="ECO:0000313" key="5">
    <source>
        <dbReference type="Proteomes" id="UP001281761"/>
    </source>
</evidence>
<feature type="compositionally biased region" description="Polar residues" evidence="2">
    <location>
        <begin position="1"/>
        <end position="15"/>
    </location>
</feature>
<comment type="catalytic activity">
    <reaction evidence="1">
        <text>Thiol-dependent hydrolysis of ester, thioester, amide, peptide and isopeptide bonds formed by the C-terminal Gly of ubiquitin (a 76-residue protein attached to proteins as an intracellular targeting signal).</text>
        <dbReference type="EC" id="3.4.19.12"/>
    </reaction>
</comment>
<dbReference type="PROSITE" id="PS00973">
    <property type="entry name" value="USP_2"/>
    <property type="match status" value="1"/>
</dbReference>
<dbReference type="InterPro" id="IPR001394">
    <property type="entry name" value="Peptidase_C19_UCH"/>
</dbReference>
<accession>A0ABQ9XAP4</accession>
<reference evidence="4 5" key="1">
    <citation type="journal article" date="2022" name="bioRxiv">
        <title>Genomics of Preaxostyla Flagellates Illuminates Evolutionary Transitions and the Path Towards Mitochondrial Loss.</title>
        <authorList>
            <person name="Novak L.V.F."/>
            <person name="Treitli S.C."/>
            <person name="Pyrih J."/>
            <person name="Halakuc P."/>
            <person name="Pipaliya S.V."/>
            <person name="Vacek V."/>
            <person name="Brzon O."/>
            <person name="Soukal P."/>
            <person name="Eme L."/>
            <person name="Dacks J.B."/>
            <person name="Karnkowska A."/>
            <person name="Elias M."/>
            <person name="Hampl V."/>
        </authorList>
    </citation>
    <scope>NUCLEOTIDE SEQUENCE [LARGE SCALE GENOMIC DNA]</scope>
    <source>
        <strain evidence="4">NAU3</strain>
        <tissue evidence="4">Gut</tissue>
    </source>
</reference>
<feature type="compositionally biased region" description="Polar residues" evidence="2">
    <location>
        <begin position="202"/>
        <end position="214"/>
    </location>
</feature>
<dbReference type="PROSITE" id="PS00972">
    <property type="entry name" value="USP_1"/>
    <property type="match status" value="1"/>
</dbReference>
<feature type="compositionally biased region" description="Polar residues" evidence="2">
    <location>
        <begin position="129"/>
        <end position="146"/>
    </location>
</feature>
<feature type="compositionally biased region" description="Low complexity" evidence="2">
    <location>
        <begin position="158"/>
        <end position="167"/>
    </location>
</feature>
<dbReference type="EMBL" id="JARBJD010000153">
    <property type="protein sequence ID" value="KAK2949597.1"/>
    <property type="molecule type" value="Genomic_DNA"/>
</dbReference>
<dbReference type="Gene3D" id="3.90.70.10">
    <property type="entry name" value="Cysteine proteinases"/>
    <property type="match status" value="1"/>
</dbReference>
<feature type="domain" description="USP" evidence="3">
    <location>
        <begin position="261"/>
        <end position="629"/>
    </location>
</feature>
<dbReference type="Pfam" id="PF00443">
    <property type="entry name" value="UCH"/>
    <property type="match status" value="1"/>
</dbReference>
<proteinExistence type="inferred from homology"/>
<dbReference type="GO" id="GO:0004843">
    <property type="term" value="F:cysteine-type deubiquitinase activity"/>
    <property type="evidence" value="ECO:0007669"/>
    <property type="project" value="UniProtKB-EC"/>
</dbReference>
<keyword evidence="1 4" id="KW-0378">Hydrolase</keyword>
<evidence type="ECO:0000256" key="1">
    <source>
        <dbReference type="RuleBase" id="RU366025"/>
    </source>
</evidence>
<comment type="caution">
    <text evidence="4">The sequence shown here is derived from an EMBL/GenBank/DDBJ whole genome shotgun (WGS) entry which is preliminary data.</text>
</comment>
<dbReference type="PANTHER" id="PTHR21646:SF23">
    <property type="entry name" value="UBIQUITIN CARBOXYL-TERMINAL HYDROLASE USP2"/>
    <property type="match status" value="1"/>
</dbReference>
<dbReference type="InterPro" id="IPR050185">
    <property type="entry name" value="Ub_carboxyl-term_hydrolase"/>
</dbReference>
<dbReference type="SUPFAM" id="SSF54001">
    <property type="entry name" value="Cysteine proteinases"/>
    <property type="match status" value="1"/>
</dbReference>
<keyword evidence="5" id="KW-1185">Reference proteome</keyword>
<organism evidence="4 5">
    <name type="scientific">Blattamonas nauphoetae</name>
    <dbReference type="NCBI Taxonomy" id="2049346"/>
    <lineage>
        <taxon>Eukaryota</taxon>
        <taxon>Metamonada</taxon>
        <taxon>Preaxostyla</taxon>
        <taxon>Oxymonadida</taxon>
        <taxon>Blattamonas</taxon>
    </lineage>
</organism>
<evidence type="ECO:0000259" key="3">
    <source>
        <dbReference type="PROSITE" id="PS50235"/>
    </source>
</evidence>
<evidence type="ECO:0000256" key="2">
    <source>
        <dbReference type="SAM" id="MobiDB-lite"/>
    </source>
</evidence>
<sequence>MNKKQTSVYSRQLTNKHGDKHSTFINATPPNMSPKPKHGQMSPLIPEQTDNAEESKPRRRKSKHQTDHLPTLHSSDYNTSSSAIRTHSDESSLPSVSTNESKYPLRRQSEKSDKEAQHTQRTRKERQNLPDSPTSLPQLSRSSPLATESELPSLYGQSNGNDINSSDISHKRHNRKQHSHEKGISEQTALDSPSLPPLPPSGNESEIESSYSAKQSELKSNLKYSSKSIKASDQTQPIEFQNLNYPTSYRDLPLTISVPTCGILNIGNTCYMNSALQCLAHLNPLTHLLSHPSFKFVTSPPSRPHSKFTASTLEQQYPRLLNLGLAVKEAVQALGSSTGLVGSSVAGKVHSSLGSLNKELRGFGQQDSHEALVACLNSIHETSIYTGINPPKTQPTSELKDNCIVFDSSQPPSEIGSKLEQVFQRYVLENGSIVSFSVLGLTGGVVRCNTCGNRSVSVQPFTVLSLTLPSSRSRECSVGSMLKGMSAVQRVNDFKCESCKAVRQVTHGMFVVHWPKVLLLHFNRFSSFSMASFRKDSTPVDIPLELSGEDIRSLFSSFEEDMKIPIPLPPATYRLVGTINHSGSMSGGHYTFTGLSGDSTWTRHSDSSVMGGSPPGRSAEAYLCAYVRQGVP</sequence>
<name>A0ABQ9XAP4_9EUKA</name>
<feature type="region of interest" description="Disordered" evidence="2">
    <location>
        <begin position="1"/>
        <end position="214"/>
    </location>
</feature>
<keyword evidence="1" id="KW-0788">Thiol protease</keyword>
<protein>
    <recommendedName>
        <fullName evidence="1">Ubiquitin carboxyl-terminal hydrolase</fullName>
        <ecNumber evidence="1">3.4.19.12</ecNumber>
    </recommendedName>
</protein>
<dbReference type="InterPro" id="IPR028889">
    <property type="entry name" value="USP"/>
</dbReference>
<comment type="similarity">
    <text evidence="1">Belongs to the peptidase C19 family.</text>
</comment>
<keyword evidence="1" id="KW-0645">Protease</keyword>
<dbReference type="PANTHER" id="PTHR21646">
    <property type="entry name" value="UBIQUITIN CARBOXYL-TERMINAL HYDROLASE"/>
    <property type="match status" value="1"/>
</dbReference>
<dbReference type="InterPro" id="IPR038765">
    <property type="entry name" value="Papain-like_cys_pep_sf"/>
</dbReference>
<gene>
    <name evidence="4" type="ORF">BLNAU_15457</name>
</gene>
<feature type="compositionally biased region" description="Basic residues" evidence="2">
    <location>
        <begin position="170"/>
        <end position="179"/>
    </location>
</feature>